<protein>
    <recommendedName>
        <fullName evidence="11">Sugar phosphate transporter domain-containing protein</fullName>
    </recommendedName>
</protein>
<evidence type="ECO:0000313" key="10">
    <source>
        <dbReference type="Proteomes" id="UP000789595"/>
    </source>
</evidence>
<keyword evidence="3 7" id="KW-0812">Transmembrane</keyword>
<evidence type="ECO:0000256" key="6">
    <source>
        <dbReference type="SAM" id="MobiDB-lite"/>
    </source>
</evidence>
<keyword evidence="2" id="KW-0813">Transport</keyword>
<dbReference type="PANTHER" id="PTHR10778:SF8">
    <property type="entry name" value="ADENOSINE 3'-PHOSPHO 5'-PHOSPHOSULFATE TRANSPORTER 2"/>
    <property type="match status" value="1"/>
</dbReference>
<evidence type="ECO:0000256" key="3">
    <source>
        <dbReference type="ARBA" id="ARBA00022692"/>
    </source>
</evidence>
<accession>A0A7S3ZRT4</accession>
<feature type="transmembrane region" description="Helical" evidence="7">
    <location>
        <begin position="166"/>
        <end position="187"/>
    </location>
</feature>
<feature type="transmembrane region" description="Helical" evidence="7">
    <location>
        <begin position="53"/>
        <end position="72"/>
    </location>
</feature>
<evidence type="ECO:0000313" key="8">
    <source>
        <dbReference type="EMBL" id="CAE0691857.1"/>
    </source>
</evidence>
<evidence type="ECO:0000256" key="5">
    <source>
        <dbReference type="ARBA" id="ARBA00023136"/>
    </source>
</evidence>
<feature type="transmembrane region" description="Helical" evidence="7">
    <location>
        <begin position="139"/>
        <end position="160"/>
    </location>
</feature>
<dbReference type="PANTHER" id="PTHR10778">
    <property type="entry name" value="SOLUTE CARRIER FAMILY 35 MEMBER B"/>
    <property type="match status" value="1"/>
</dbReference>
<dbReference type="OrthoDB" id="438495at2759"/>
<dbReference type="GO" id="GO:0046964">
    <property type="term" value="F:3'-phosphoadenosine 5'-phosphosulfate transmembrane transporter activity"/>
    <property type="evidence" value="ECO:0007669"/>
    <property type="project" value="TreeGrafter"/>
</dbReference>
<gene>
    <name evidence="8" type="ORF">PCAL00307_LOCUS7293</name>
    <name evidence="9" type="ORF">PECAL_2P02020</name>
</gene>
<comment type="subcellular location">
    <subcellularLocation>
        <location evidence="1">Membrane</location>
        <topology evidence="1">Multi-pass membrane protein</topology>
    </subcellularLocation>
</comment>
<evidence type="ECO:0008006" key="11">
    <source>
        <dbReference type="Google" id="ProtNLM"/>
    </source>
</evidence>
<evidence type="ECO:0000313" key="9">
    <source>
        <dbReference type="EMBL" id="CAH0367191.1"/>
    </source>
</evidence>
<sequence>MALDAPLAALERHCGLARGHGRFFLNAGAFIGLMVISNALEEELYTNLPGFDYFKAVACLELATFAAAALLAERRSGLKTPRKAPLAFYAVLGASMALSQTLGKLANKYVNFTVSTIFKCSKALPTMALMVLCGKRYTLANVAAALTMALSAFCFAVGARQADADFNFLGVLLNGLYLLFQALQVALQDSALRDHGASIDETMLYANAIGLAALGCWALGDGELIAAISFFAARPNAVLLLAARNGTFYFAVRYYTAVVKDAGGVAAVTVGIVRKILTVICSLLLFSKPWANIYGVGGLLFAAALAQESRNARTREKLQHSRSSSDLADDEESPPPPAASPARRSPRIDVSK</sequence>
<feature type="region of interest" description="Disordered" evidence="6">
    <location>
        <begin position="313"/>
        <end position="352"/>
    </location>
</feature>
<dbReference type="EMBL" id="CAKKNE010000002">
    <property type="protein sequence ID" value="CAH0367191.1"/>
    <property type="molecule type" value="Genomic_DNA"/>
</dbReference>
<feature type="transmembrane region" description="Helical" evidence="7">
    <location>
        <begin position="84"/>
        <end position="103"/>
    </location>
</feature>
<evidence type="ECO:0000256" key="1">
    <source>
        <dbReference type="ARBA" id="ARBA00004141"/>
    </source>
</evidence>
<evidence type="ECO:0000256" key="4">
    <source>
        <dbReference type="ARBA" id="ARBA00022989"/>
    </source>
</evidence>
<reference evidence="8" key="1">
    <citation type="submission" date="2021-01" db="EMBL/GenBank/DDBJ databases">
        <authorList>
            <person name="Corre E."/>
            <person name="Pelletier E."/>
            <person name="Niang G."/>
            <person name="Scheremetjew M."/>
            <person name="Finn R."/>
            <person name="Kale V."/>
            <person name="Holt S."/>
            <person name="Cochrane G."/>
            <person name="Meng A."/>
            <person name="Brown T."/>
            <person name="Cohen L."/>
        </authorList>
    </citation>
    <scope>NUCLEOTIDE SEQUENCE</scope>
    <source>
        <strain evidence="8">CCMP1756</strain>
    </source>
</reference>
<keyword evidence="5 7" id="KW-0472">Membrane</keyword>
<evidence type="ECO:0000256" key="7">
    <source>
        <dbReference type="SAM" id="Phobius"/>
    </source>
</evidence>
<dbReference type="Pfam" id="PF08449">
    <property type="entry name" value="UAA"/>
    <property type="match status" value="1"/>
</dbReference>
<dbReference type="InterPro" id="IPR013657">
    <property type="entry name" value="SCL35B1-4/HUT1"/>
</dbReference>
<keyword evidence="10" id="KW-1185">Reference proteome</keyword>
<feature type="transmembrane region" description="Helical" evidence="7">
    <location>
        <begin position="291"/>
        <end position="307"/>
    </location>
</feature>
<feature type="transmembrane region" description="Helical" evidence="7">
    <location>
        <begin position="208"/>
        <end position="231"/>
    </location>
</feature>
<name>A0A7S3ZRT4_9STRA</name>
<dbReference type="EMBL" id="HBIW01008587">
    <property type="protein sequence ID" value="CAE0691857.1"/>
    <property type="molecule type" value="Transcribed_RNA"/>
</dbReference>
<feature type="transmembrane region" description="Helical" evidence="7">
    <location>
        <begin position="23"/>
        <end position="41"/>
    </location>
</feature>
<dbReference type="GO" id="GO:0005789">
    <property type="term" value="C:endoplasmic reticulum membrane"/>
    <property type="evidence" value="ECO:0007669"/>
    <property type="project" value="TreeGrafter"/>
</dbReference>
<organism evidence="8">
    <name type="scientific">Pelagomonas calceolata</name>
    <dbReference type="NCBI Taxonomy" id="35677"/>
    <lineage>
        <taxon>Eukaryota</taxon>
        <taxon>Sar</taxon>
        <taxon>Stramenopiles</taxon>
        <taxon>Ochrophyta</taxon>
        <taxon>Pelagophyceae</taxon>
        <taxon>Pelagomonadales</taxon>
        <taxon>Pelagomonadaceae</taxon>
        <taxon>Pelagomonas</taxon>
    </lineage>
</organism>
<keyword evidence="4 7" id="KW-1133">Transmembrane helix</keyword>
<dbReference type="Proteomes" id="UP000789595">
    <property type="component" value="Unassembled WGS sequence"/>
</dbReference>
<evidence type="ECO:0000256" key="2">
    <source>
        <dbReference type="ARBA" id="ARBA00022448"/>
    </source>
</evidence>
<proteinExistence type="predicted"/>
<dbReference type="GO" id="GO:0000139">
    <property type="term" value="C:Golgi membrane"/>
    <property type="evidence" value="ECO:0007669"/>
    <property type="project" value="TreeGrafter"/>
</dbReference>
<reference evidence="9" key="2">
    <citation type="submission" date="2021-11" db="EMBL/GenBank/DDBJ databases">
        <authorList>
            <consortium name="Genoscope - CEA"/>
            <person name="William W."/>
        </authorList>
    </citation>
    <scope>NUCLEOTIDE SEQUENCE</scope>
</reference>
<feature type="transmembrane region" description="Helical" evidence="7">
    <location>
        <begin position="262"/>
        <end position="285"/>
    </location>
</feature>
<dbReference type="AlphaFoldDB" id="A0A7S3ZRT4"/>